<evidence type="ECO:0000313" key="2">
    <source>
        <dbReference type="EMBL" id="CAK0817187.1"/>
    </source>
</evidence>
<dbReference type="EMBL" id="CAUYUJ010006380">
    <property type="protein sequence ID" value="CAK0817187.1"/>
    <property type="molecule type" value="Genomic_DNA"/>
</dbReference>
<dbReference type="InterPro" id="IPR035706">
    <property type="entry name" value="AAA_9"/>
</dbReference>
<organism evidence="2 3">
    <name type="scientific">Prorocentrum cordatum</name>
    <dbReference type="NCBI Taxonomy" id="2364126"/>
    <lineage>
        <taxon>Eukaryota</taxon>
        <taxon>Sar</taxon>
        <taxon>Alveolata</taxon>
        <taxon>Dinophyceae</taxon>
        <taxon>Prorocentrales</taxon>
        <taxon>Prorocentraceae</taxon>
        <taxon>Prorocentrum</taxon>
    </lineage>
</organism>
<name>A0ABN9RDV6_9DINO</name>
<proteinExistence type="predicted"/>
<dbReference type="Pfam" id="PF12781">
    <property type="entry name" value="AAA_9"/>
    <property type="match status" value="1"/>
</dbReference>
<accession>A0ABN9RDV6</accession>
<dbReference type="InterPro" id="IPR027417">
    <property type="entry name" value="P-loop_NTPase"/>
</dbReference>
<feature type="domain" description="Dynein heavy chain ATP-binding dynein motor region" evidence="1">
    <location>
        <begin position="1"/>
        <end position="178"/>
    </location>
</feature>
<dbReference type="Proteomes" id="UP001189429">
    <property type="component" value="Unassembled WGS sequence"/>
</dbReference>
<dbReference type="Gene3D" id="3.40.50.300">
    <property type="entry name" value="P-loop containing nucleotide triphosphate hydrolases"/>
    <property type="match status" value="1"/>
</dbReference>
<dbReference type="Gene3D" id="6.10.140.1060">
    <property type="match status" value="1"/>
</dbReference>
<reference evidence="2" key="1">
    <citation type="submission" date="2023-10" db="EMBL/GenBank/DDBJ databases">
        <authorList>
            <person name="Chen Y."/>
            <person name="Shah S."/>
            <person name="Dougan E. K."/>
            <person name="Thang M."/>
            <person name="Chan C."/>
        </authorList>
    </citation>
    <scope>NUCLEOTIDE SEQUENCE [LARGE SCALE GENOMIC DNA]</scope>
</reference>
<sequence length="194" mass="21771">MVDPQGAQGVVWVKQKEADRGLAVTRMGHSKMVHTFEAAIQGGHSVLIENMGEQVDAVLQPVIARNYIKRGGRLLLKIGDKEVVSSPEFRLFMQTKLSNPHYQPEVQAECTVINFTVTETGLEEQLLFLVVKLERPDLARQKSDVIQQQNEFKVRLAELEAHLLEKLSSAEGDILEETLSSFRASKTPRPLPTR</sequence>
<dbReference type="PANTHER" id="PTHR22878">
    <property type="entry name" value="DYNEIN HEAVY CHAIN 6, AXONEMAL-LIKE-RELATED"/>
    <property type="match status" value="1"/>
</dbReference>
<dbReference type="InterPro" id="IPR026983">
    <property type="entry name" value="DHC"/>
</dbReference>
<keyword evidence="3" id="KW-1185">Reference proteome</keyword>
<evidence type="ECO:0000259" key="1">
    <source>
        <dbReference type="Pfam" id="PF12781"/>
    </source>
</evidence>
<gene>
    <name evidence="2" type="ORF">PCOR1329_LOCUS19857</name>
</gene>
<dbReference type="PANTHER" id="PTHR22878:SF69">
    <property type="entry name" value="DYNEIN HEAVY CHAIN"/>
    <property type="match status" value="1"/>
</dbReference>
<evidence type="ECO:0000313" key="3">
    <source>
        <dbReference type="Proteomes" id="UP001189429"/>
    </source>
</evidence>
<comment type="caution">
    <text evidence="2">The sequence shown here is derived from an EMBL/GenBank/DDBJ whole genome shotgun (WGS) entry which is preliminary data.</text>
</comment>
<protein>
    <recommendedName>
        <fullName evidence="1">Dynein heavy chain ATP-binding dynein motor region domain-containing protein</fullName>
    </recommendedName>
</protein>